<reference evidence="1 2" key="1">
    <citation type="submission" date="2019-02" db="EMBL/GenBank/DDBJ databases">
        <title>Deep-cultivation of Planctomycetes and their phenomic and genomic characterization uncovers novel biology.</title>
        <authorList>
            <person name="Wiegand S."/>
            <person name="Jogler M."/>
            <person name="Boedeker C."/>
            <person name="Pinto D."/>
            <person name="Vollmers J."/>
            <person name="Rivas-Marin E."/>
            <person name="Kohn T."/>
            <person name="Peeters S.H."/>
            <person name="Heuer A."/>
            <person name="Rast P."/>
            <person name="Oberbeckmann S."/>
            <person name="Bunk B."/>
            <person name="Jeske O."/>
            <person name="Meyerdierks A."/>
            <person name="Storesund J.E."/>
            <person name="Kallscheuer N."/>
            <person name="Luecker S."/>
            <person name="Lage O.M."/>
            <person name="Pohl T."/>
            <person name="Merkel B.J."/>
            <person name="Hornburger P."/>
            <person name="Mueller R.-W."/>
            <person name="Bruemmer F."/>
            <person name="Labrenz M."/>
            <person name="Spormann A.M."/>
            <person name="Op den Camp H."/>
            <person name="Overmann J."/>
            <person name="Amann R."/>
            <person name="Jetten M.S.M."/>
            <person name="Mascher T."/>
            <person name="Medema M.H."/>
            <person name="Devos D.P."/>
            <person name="Kaster A.-K."/>
            <person name="Ovreas L."/>
            <person name="Rohde M."/>
            <person name="Galperin M.Y."/>
            <person name="Jogler C."/>
        </authorList>
    </citation>
    <scope>NUCLEOTIDE SEQUENCE [LARGE SCALE GENOMIC DNA]</scope>
    <source>
        <strain evidence="1 2">Pla175</strain>
    </source>
</reference>
<organism evidence="1 2">
    <name type="scientific">Pirellulimonas nuda</name>
    <dbReference type="NCBI Taxonomy" id="2528009"/>
    <lineage>
        <taxon>Bacteria</taxon>
        <taxon>Pseudomonadati</taxon>
        <taxon>Planctomycetota</taxon>
        <taxon>Planctomycetia</taxon>
        <taxon>Pirellulales</taxon>
        <taxon>Lacipirellulaceae</taxon>
        <taxon>Pirellulimonas</taxon>
    </lineage>
</organism>
<accession>A0A518DI37</accession>
<protein>
    <submittedName>
        <fullName evidence="1">Uncharacterized protein</fullName>
    </submittedName>
</protein>
<keyword evidence="2" id="KW-1185">Reference proteome</keyword>
<dbReference type="Proteomes" id="UP000317429">
    <property type="component" value="Chromosome"/>
</dbReference>
<evidence type="ECO:0000313" key="2">
    <source>
        <dbReference type="Proteomes" id="UP000317429"/>
    </source>
</evidence>
<dbReference type="KEGG" id="pnd:Pla175_45660"/>
<gene>
    <name evidence="1" type="ORF">Pla175_45660</name>
</gene>
<dbReference type="EMBL" id="CP036291">
    <property type="protein sequence ID" value="QDU91146.1"/>
    <property type="molecule type" value="Genomic_DNA"/>
</dbReference>
<sequence>MRKGKISAALRTLHGRPVSVEPVAAPAPQMLRVDPPAASVLPAPAGRFAIACGLNEGFDLSHVARALEADWGGAAPARRMLVNLVDEDVDRAAPELAQSGWDIATLRSTAAAIDAGMLSLLAALRDDYALTAWCCRGPSDALFPLASRCELGLLFADDTTATPRLVREAAHWLRRATGRAPECVVLSRAARPAA</sequence>
<name>A0A518DI37_9BACT</name>
<dbReference type="AlphaFoldDB" id="A0A518DI37"/>
<proteinExistence type="predicted"/>
<evidence type="ECO:0000313" key="1">
    <source>
        <dbReference type="EMBL" id="QDU91146.1"/>
    </source>
</evidence>
<dbReference type="RefSeq" id="WP_145290985.1">
    <property type="nucleotide sequence ID" value="NZ_CP036291.1"/>
</dbReference>